<gene>
    <name evidence="8" type="ORF">FB559_5269</name>
</gene>
<dbReference type="EMBL" id="VFOZ01000001">
    <property type="protein sequence ID" value="TQL99576.1"/>
    <property type="molecule type" value="Genomic_DNA"/>
</dbReference>
<dbReference type="SUPFAM" id="SSF51445">
    <property type="entry name" value="(Trans)glycosidases"/>
    <property type="match status" value="1"/>
</dbReference>
<evidence type="ECO:0000313" key="9">
    <source>
        <dbReference type="Proteomes" id="UP000316096"/>
    </source>
</evidence>
<dbReference type="SUPFAM" id="SSF49785">
    <property type="entry name" value="Galactose-binding domain-like"/>
    <property type="match status" value="1"/>
</dbReference>
<evidence type="ECO:0000259" key="7">
    <source>
        <dbReference type="PROSITE" id="PS50022"/>
    </source>
</evidence>
<feature type="domain" description="F5/8 type C" evidence="7">
    <location>
        <begin position="19"/>
        <end position="157"/>
    </location>
</feature>
<reference evidence="8 9" key="1">
    <citation type="submission" date="2019-06" db="EMBL/GenBank/DDBJ databases">
        <title>Sequencing the genomes of 1000 actinobacteria strains.</title>
        <authorList>
            <person name="Klenk H.-P."/>
        </authorList>
    </citation>
    <scope>NUCLEOTIDE SEQUENCE [LARGE SCALE GENOMIC DNA]</scope>
    <source>
        <strain evidence="8 9">DSM 102200</strain>
    </source>
</reference>
<comment type="caution">
    <text evidence="8">The sequence shown here is derived from an EMBL/GenBank/DDBJ whole genome shotgun (WGS) entry which is preliminary data.</text>
</comment>
<sequence>MTSRVLAGFVLFAALLVPATEARADVSRGTPTVNLAVTGSATADTTTGGGQAASAADGNAATAWCPAGPSGTITVDLKRARALSGFGVTLLGDVPAAVTIATATAPGRFRVVRGGAHADAGAPVWFAAAGSARWVRLSVTGDAGRTPCVGELRALGHGPPIIVGDDLSFAVQEAAAGVTYTDRGRVAPPERILAGHGAGYVRLRLWVNPPAGYSDLPSVLAMARRAKAAGMRLLLDPHYSDFWADPQTQSTPQAWAGQDLPALARTVRGYTRDVLDRLRAQGTPADMLQLGNEIRNGMLWPAGSVDWTADTGWDALGTLLRAAADGARDARGPTPRLVAHFDQGGDNAWSRSFYDHLVAQRVPFDVIGLSYYPFWHGTLSDLRANLNDLAVRYDRDVAVVETQYGWTLDNGDRLGNFLWQASQLVPGYPASPGGQLAFLSDLLSTVAAVPDHHGAGVFYWAPEWVPGVGWAPGEGTPNDNLTLFDFQGRALSSVDFADPLRATR</sequence>
<dbReference type="AlphaFoldDB" id="A0A543CR44"/>
<dbReference type="InterPro" id="IPR017853">
    <property type="entry name" value="GH"/>
</dbReference>
<feature type="chain" id="PRO_5022262706" description="Arabinogalactan endo-beta-1,4-galactanase" evidence="6">
    <location>
        <begin position="25"/>
        <end position="504"/>
    </location>
</feature>
<protein>
    <recommendedName>
        <fullName evidence="3 6">Arabinogalactan endo-beta-1,4-galactanase</fullName>
        <ecNumber evidence="3 6">3.2.1.89</ecNumber>
    </recommendedName>
</protein>
<dbReference type="PROSITE" id="PS50022">
    <property type="entry name" value="FA58C_3"/>
    <property type="match status" value="1"/>
</dbReference>
<dbReference type="RefSeq" id="WP_185792403.1">
    <property type="nucleotide sequence ID" value="NZ_VFOZ01000001.1"/>
</dbReference>
<dbReference type="Gene3D" id="2.60.120.260">
    <property type="entry name" value="Galactose-binding domain-like"/>
    <property type="match status" value="1"/>
</dbReference>
<evidence type="ECO:0000256" key="6">
    <source>
        <dbReference type="RuleBase" id="RU361192"/>
    </source>
</evidence>
<evidence type="ECO:0000256" key="5">
    <source>
        <dbReference type="ARBA" id="ARBA00023295"/>
    </source>
</evidence>
<evidence type="ECO:0000256" key="1">
    <source>
        <dbReference type="ARBA" id="ARBA00001695"/>
    </source>
</evidence>
<dbReference type="GO" id="GO:0031218">
    <property type="term" value="F:arabinogalactan endo-1,4-beta-galactosidase activity"/>
    <property type="evidence" value="ECO:0007669"/>
    <property type="project" value="UniProtKB-EC"/>
</dbReference>
<dbReference type="Proteomes" id="UP000316096">
    <property type="component" value="Unassembled WGS sequence"/>
</dbReference>
<feature type="signal peptide" evidence="6">
    <location>
        <begin position="1"/>
        <end position="24"/>
    </location>
</feature>
<proteinExistence type="inferred from homology"/>
<keyword evidence="9" id="KW-1185">Reference proteome</keyword>
<dbReference type="InterPro" id="IPR011683">
    <property type="entry name" value="Glyco_hydro_53"/>
</dbReference>
<dbReference type="InterPro" id="IPR008979">
    <property type="entry name" value="Galactose-bd-like_sf"/>
</dbReference>
<dbReference type="InterPro" id="IPR000421">
    <property type="entry name" value="FA58C"/>
</dbReference>
<dbReference type="Pfam" id="PF00754">
    <property type="entry name" value="F5_F8_type_C"/>
    <property type="match status" value="1"/>
</dbReference>
<dbReference type="GO" id="GO:0015926">
    <property type="term" value="F:glucosidase activity"/>
    <property type="evidence" value="ECO:0007669"/>
    <property type="project" value="InterPro"/>
</dbReference>
<dbReference type="Pfam" id="PF07745">
    <property type="entry name" value="Glyco_hydro_53"/>
    <property type="match status" value="1"/>
</dbReference>
<keyword evidence="4 6" id="KW-0378">Hydrolase</keyword>
<comment type="similarity">
    <text evidence="2 6">Belongs to the glycosyl hydrolase 53 family.</text>
</comment>
<dbReference type="EC" id="3.2.1.89" evidence="3 6"/>
<comment type="catalytic activity">
    <reaction evidence="1 6">
        <text>The enzyme specifically hydrolyzes (1-&gt;4)-beta-D-galactosidic linkages in type I arabinogalactans.</text>
        <dbReference type="EC" id="3.2.1.89"/>
    </reaction>
</comment>
<evidence type="ECO:0000256" key="4">
    <source>
        <dbReference type="ARBA" id="ARBA00022801"/>
    </source>
</evidence>
<evidence type="ECO:0000313" key="8">
    <source>
        <dbReference type="EMBL" id="TQL99576.1"/>
    </source>
</evidence>
<accession>A0A543CR44</accession>
<evidence type="ECO:0000256" key="3">
    <source>
        <dbReference type="ARBA" id="ARBA00012556"/>
    </source>
</evidence>
<dbReference type="Gene3D" id="3.20.20.80">
    <property type="entry name" value="Glycosidases"/>
    <property type="match status" value="1"/>
</dbReference>
<evidence type="ECO:0000256" key="2">
    <source>
        <dbReference type="ARBA" id="ARBA00010687"/>
    </source>
</evidence>
<name>A0A543CR44_9ACTN</name>
<keyword evidence="6" id="KW-0732">Signal</keyword>
<dbReference type="PANTHER" id="PTHR34983">
    <property type="entry name" value="ARABINOGALACTAN ENDO-BETA-1,4-GALACTANASE A"/>
    <property type="match status" value="1"/>
</dbReference>
<dbReference type="GO" id="GO:0045490">
    <property type="term" value="P:pectin catabolic process"/>
    <property type="evidence" value="ECO:0007669"/>
    <property type="project" value="TreeGrafter"/>
</dbReference>
<keyword evidence="5 6" id="KW-0326">Glycosidase</keyword>
<organism evidence="8 9">
    <name type="scientific">Actinoallomurus bryophytorum</name>
    <dbReference type="NCBI Taxonomy" id="1490222"/>
    <lineage>
        <taxon>Bacteria</taxon>
        <taxon>Bacillati</taxon>
        <taxon>Actinomycetota</taxon>
        <taxon>Actinomycetes</taxon>
        <taxon>Streptosporangiales</taxon>
        <taxon>Thermomonosporaceae</taxon>
        <taxon>Actinoallomurus</taxon>
    </lineage>
</organism>
<dbReference type="PANTHER" id="PTHR34983:SF1">
    <property type="entry name" value="ARABINOGALACTAN ENDO-BETA-1,4-GALACTANASE A"/>
    <property type="match status" value="1"/>
</dbReference>